<name>A0A1X0SAS8_RHIZD</name>
<dbReference type="Proteomes" id="UP000242381">
    <property type="component" value="Unassembled WGS sequence"/>
</dbReference>
<evidence type="ECO:0000313" key="2">
    <source>
        <dbReference type="Proteomes" id="UP000242381"/>
    </source>
</evidence>
<gene>
    <name evidence="1" type="ORF">BCV71DRAFT_261264</name>
</gene>
<evidence type="ECO:0000313" key="1">
    <source>
        <dbReference type="EMBL" id="ORE21383.1"/>
    </source>
</evidence>
<organism evidence="1 2">
    <name type="scientific">Rhizopus microsporus</name>
    <dbReference type="NCBI Taxonomy" id="58291"/>
    <lineage>
        <taxon>Eukaryota</taxon>
        <taxon>Fungi</taxon>
        <taxon>Fungi incertae sedis</taxon>
        <taxon>Mucoromycota</taxon>
        <taxon>Mucoromycotina</taxon>
        <taxon>Mucoromycetes</taxon>
        <taxon>Mucorales</taxon>
        <taxon>Mucorineae</taxon>
        <taxon>Rhizopodaceae</taxon>
        <taxon>Rhizopus</taxon>
    </lineage>
</organism>
<sequence>MSAMLIQNVHIPHGWANGTIALVDYIDEEFICLKKFRNAHDDEPEEQIYWIQRIIRQVPSTGYTRTQFPVVPAFASTIHKAQSTSIDCVAIHLETRSPMISFMCQCLE</sequence>
<dbReference type="AlphaFoldDB" id="A0A1X0SAS8"/>
<dbReference type="SUPFAM" id="SSF52540">
    <property type="entry name" value="P-loop containing nucleoside triphosphate hydrolases"/>
    <property type="match status" value="1"/>
</dbReference>
<dbReference type="InterPro" id="IPR027417">
    <property type="entry name" value="P-loop_NTPase"/>
</dbReference>
<accession>A0A1X0SAS8</accession>
<evidence type="ECO:0008006" key="3">
    <source>
        <dbReference type="Google" id="ProtNLM"/>
    </source>
</evidence>
<reference evidence="1 2" key="1">
    <citation type="journal article" date="2016" name="Proc. Natl. Acad. Sci. U.S.A.">
        <title>Lipid metabolic changes in an early divergent fungus govern the establishment of a mutualistic symbiosis with endobacteria.</title>
        <authorList>
            <person name="Lastovetsky O.A."/>
            <person name="Gaspar M.L."/>
            <person name="Mondo S.J."/>
            <person name="LaButti K.M."/>
            <person name="Sandor L."/>
            <person name="Grigoriev I.V."/>
            <person name="Henry S.A."/>
            <person name="Pawlowska T.E."/>
        </authorList>
    </citation>
    <scope>NUCLEOTIDE SEQUENCE [LARGE SCALE GENOMIC DNA]</scope>
    <source>
        <strain evidence="1 2">ATCC 11559</strain>
    </source>
</reference>
<proteinExistence type="predicted"/>
<dbReference type="EMBL" id="KV921280">
    <property type="protein sequence ID" value="ORE21383.1"/>
    <property type="molecule type" value="Genomic_DNA"/>
</dbReference>
<protein>
    <recommendedName>
        <fullName evidence="3">UvrD-like helicase C-terminal domain-containing protein</fullName>
    </recommendedName>
</protein>